<evidence type="ECO:0000259" key="1">
    <source>
        <dbReference type="Pfam" id="PF04773"/>
    </source>
</evidence>
<comment type="caution">
    <text evidence="3">The sequence shown here is derived from an EMBL/GenBank/DDBJ whole genome shotgun (WGS) entry which is preliminary data.</text>
</comment>
<dbReference type="RefSeq" id="WP_246336007.1">
    <property type="nucleotide sequence ID" value="NZ_JACHXI010000010.1"/>
</dbReference>
<sequence>MSRKPDHAALQQAAQWYARLSADPADQATRVAWQQWHGQHEMHRLAWQYVERVSQRFASLQDDSVTAAQTLRSARRAGISRRQTLRSLTLLAGGSLLGWIGWRVTPLPQLWMAWRADYHTGTGEIRDLMLADGTHLWLNSASALNVDYRADVRQLRLLTGEILIDTAHEARPFIVATAQGRLRALGTRFSVTQQDGHTLLAVFDGAVEVRTAGSAATHIVQAGRQLRFDNQAIGPEAPAQQTREAWTQGMLLVNDIPLAEFIEELNRYRHGYLGVSPQIAGLRVMGTYPLHDTEQILSMLESALPIRIQRTLPWWTSIEAR</sequence>
<feature type="domain" description="FecR protein" evidence="1">
    <location>
        <begin position="117"/>
        <end position="208"/>
    </location>
</feature>
<keyword evidence="3" id="KW-0472">Membrane</keyword>
<dbReference type="Gene3D" id="2.60.120.1440">
    <property type="match status" value="1"/>
</dbReference>
<dbReference type="InterPro" id="IPR032623">
    <property type="entry name" value="FecR_N"/>
</dbReference>
<dbReference type="InterPro" id="IPR012373">
    <property type="entry name" value="Ferrdict_sens_TM"/>
</dbReference>
<dbReference type="GO" id="GO:0016989">
    <property type="term" value="F:sigma factor antagonist activity"/>
    <property type="evidence" value="ECO:0007669"/>
    <property type="project" value="TreeGrafter"/>
</dbReference>
<feature type="domain" description="FecR N-terminal" evidence="2">
    <location>
        <begin position="11"/>
        <end position="53"/>
    </location>
</feature>
<dbReference type="PIRSF" id="PIRSF018266">
    <property type="entry name" value="FecR"/>
    <property type="match status" value="1"/>
</dbReference>
<dbReference type="Pfam" id="PF16220">
    <property type="entry name" value="DUF4880"/>
    <property type="match status" value="1"/>
</dbReference>
<protein>
    <submittedName>
        <fullName evidence="3">Transmembrane sensor</fullName>
    </submittedName>
</protein>
<dbReference type="Proteomes" id="UP000549250">
    <property type="component" value="Unassembled WGS sequence"/>
</dbReference>
<evidence type="ECO:0000313" key="4">
    <source>
        <dbReference type="Proteomes" id="UP000549250"/>
    </source>
</evidence>
<dbReference type="PANTHER" id="PTHR30273">
    <property type="entry name" value="PERIPLASMIC SIGNAL SENSOR AND SIGMA FACTOR ACTIVATOR FECR-RELATED"/>
    <property type="match status" value="1"/>
</dbReference>
<keyword evidence="4" id="KW-1185">Reference proteome</keyword>
<dbReference type="PANTHER" id="PTHR30273:SF2">
    <property type="entry name" value="PROTEIN FECR"/>
    <property type="match status" value="1"/>
</dbReference>
<evidence type="ECO:0000313" key="3">
    <source>
        <dbReference type="EMBL" id="MBB3103846.1"/>
    </source>
</evidence>
<accession>A0A839T5T4</accession>
<keyword evidence="3" id="KW-0812">Transmembrane</keyword>
<dbReference type="InterPro" id="IPR006860">
    <property type="entry name" value="FecR"/>
</dbReference>
<proteinExistence type="predicted"/>
<evidence type="ECO:0000259" key="2">
    <source>
        <dbReference type="Pfam" id="PF16220"/>
    </source>
</evidence>
<organism evidence="3 4">
    <name type="scientific">Azomonas macrocytogenes</name>
    <name type="common">Azotobacter macrocytogenes</name>
    <dbReference type="NCBI Taxonomy" id="69962"/>
    <lineage>
        <taxon>Bacteria</taxon>
        <taxon>Pseudomonadati</taxon>
        <taxon>Pseudomonadota</taxon>
        <taxon>Gammaproteobacteria</taxon>
        <taxon>Pseudomonadales</taxon>
        <taxon>Pseudomonadaceae</taxon>
        <taxon>Azomonas</taxon>
    </lineage>
</organism>
<gene>
    <name evidence="3" type="ORF">FHR87_002256</name>
</gene>
<dbReference type="AlphaFoldDB" id="A0A839T5T4"/>
<dbReference type="EMBL" id="JACHXI010000010">
    <property type="protein sequence ID" value="MBB3103846.1"/>
    <property type="molecule type" value="Genomic_DNA"/>
</dbReference>
<dbReference type="Pfam" id="PF04773">
    <property type="entry name" value="FecR"/>
    <property type="match status" value="1"/>
</dbReference>
<name>A0A839T5T4_AZOMA</name>
<reference evidence="3 4" key="1">
    <citation type="submission" date="2020-08" db="EMBL/GenBank/DDBJ databases">
        <title>Genomic Encyclopedia of Type Strains, Phase III (KMG-III): the genomes of soil and plant-associated and newly described type strains.</title>
        <authorList>
            <person name="Whitman W."/>
        </authorList>
    </citation>
    <scope>NUCLEOTIDE SEQUENCE [LARGE SCALE GENOMIC DNA]</scope>
    <source>
        <strain evidence="3 4">CECT 4462</strain>
    </source>
</reference>